<dbReference type="PANTHER" id="PTHR24305:SF152">
    <property type="entry name" value="P450, PUTATIVE (EUROFUNG)-RELATED"/>
    <property type="match status" value="1"/>
</dbReference>
<dbReference type="InterPro" id="IPR017972">
    <property type="entry name" value="Cyt_P450_CS"/>
</dbReference>
<keyword evidence="6" id="KW-0560">Oxidoreductase</keyword>
<dbReference type="CDD" id="cd11062">
    <property type="entry name" value="CYP58-like"/>
    <property type="match status" value="1"/>
</dbReference>
<keyword evidence="4 5" id="KW-0408">Iron</keyword>
<dbReference type="InterPro" id="IPR002401">
    <property type="entry name" value="Cyt_P450_E_grp-I"/>
</dbReference>
<gene>
    <name evidence="7" type="ORF">BDP27DRAFT_1433370</name>
</gene>
<evidence type="ECO:0000256" key="6">
    <source>
        <dbReference type="RuleBase" id="RU000461"/>
    </source>
</evidence>
<dbReference type="InterPro" id="IPR001128">
    <property type="entry name" value="Cyt_P450"/>
</dbReference>
<evidence type="ECO:0000256" key="4">
    <source>
        <dbReference type="ARBA" id="ARBA00023004"/>
    </source>
</evidence>
<dbReference type="PROSITE" id="PS00086">
    <property type="entry name" value="CYTOCHROME_P450"/>
    <property type="match status" value="1"/>
</dbReference>
<dbReference type="PRINTS" id="PR00463">
    <property type="entry name" value="EP450I"/>
</dbReference>
<dbReference type="InterPro" id="IPR036396">
    <property type="entry name" value="Cyt_P450_sf"/>
</dbReference>
<dbReference type="GO" id="GO:0016705">
    <property type="term" value="F:oxidoreductase activity, acting on paired donors, with incorporation or reduction of molecular oxygen"/>
    <property type="evidence" value="ECO:0007669"/>
    <property type="project" value="InterPro"/>
</dbReference>
<evidence type="ECO:0000256" key="2">
    <source>
        <dbReference type="ARBA" id="ARBA00005179"/>
    </source>
</evidence>
<dbReference type="Proteomes" id="UP000772434">
    <property type="component" value="Unassembled WGS sequence"/>
</dbReference>
<dbReference type="OrthoDB" id="1470350at2759"/>
<keyword evidence="6" id="KW-0503">Monooxygenase</keyword>
<protein>
    <submittedName>
        <fullName evidence="7">Cytochrome P450</fullName>
    </submittedName>
</protein>
<proteinExistence type="inferred from homology"/>
<dbReference type="SUPFAM" id="SSF48264">
    <property type="entry name" value="Cytochrome P450"/>
    <property type="match status" value="1"/>
</dbReference>
<comment type="cofactor">
    <cofactor evidence="1 5">
        <name>heme</name>
        <dbReference type="ChEBI" id="CHEBI:30413"/>
    </cofactor>
</comment>
<dbReference type="Pfam" id="PF00067">
    <property type="entry name" value="p450"/>
    <property type="match status" value="1"/>
</dbReference>
<dbReference type="AlphaFoldDB" id="A0A9P5P7V9"/>
<evidence type="ECO:0000313" key="7">
    <source>
        <dbReference type="EMBL" id="KAF9056856.1"/>
    </source>
</evidence>
<dbReference type="GO" id="GO:0004497">
    <property type="term" value="F:monooxygenase activity"/>
    <property type="evidence" value="ECO:0007669"/>
    <property type="project" value="UniProtKB-KW"/>
</dbReference>
<evidence type="ECO:0000256" key="3">
    <source>
        <dbReference type="ARBA" id="ARBA00022723"/>
    </source>
</evidence>
<dbReference type="GO" id="GO:0005506">
    <property type="term" value="F:iron ion binding"/>
    <property type="evidence" value="ECO:0007669"/>
    <property type="project" value="InterPro"/>
</dbReference>
<evidence type="ECO:0000256" key="1">
    <source>
        <dbReference type="ARBA" id="ARBA00001971"/>
    </source>
</evidence>
<evidence type="ECO:0000256" key="5">
    <source>
        <dbReference type="PIRSR" id="PIRSR602401-1"/>
    </source>
</evidence>
<comment type="pathway">
    <text evidence="2">Secondary metabolite biosynthesis.</text>
</comment>
<sequence length="479" mass="54355">MYYLLFPYLAFSSLFVLALYRLFFHPLCGYPGPTLAALTDWYQAYYNIVKGGGLITKYEQLHKLHGPVIRVGPNTLHFNSRQAYHDIYTYGSTLVKDSELYDAMGVHAPESSIMFCDPEVAKQRRGLIQPLFSRRAVISLEYTIQQKIDKLLGLLTNNYNSSSKAVSMAMAYRALTTDIITSYCFAQSANILDSPGLSHPILQGVKETLKKLILWILPEFEAYLMMKAGYERQINSLIKNPDTLSMVEHETIFHHLLEPKDQEPLSKASLMDEAFILVAAGSDTVGNTCNVGTFYALKYPAIHQKLKKELEEAWPDKDRPMSYTALEDLPYLTAFIKEALRVSLGVVHPLSRVVGPSTPEIGGLKIPPGTIVGMSAQFLHMNPNVFPDPYTFNPDRWLVEDTSQLLLDLASFSKGPRICLGLNLAWCELYLIFGNIFRRLDLKLLITEDTIDNFRADNCANYWVPLWEKEYRVFSQKSE</sequence>
<dbReference type="InterPro" id="IPR050121">
    <property type="entry name" value="Cytochrome_P450_monoxygenase"/>
</dbReference>
<evidence type="ECO:0000313" key="8">
    <source>
        <dbReference type="Proteomes" id="UP000772434"/>
    </source>
</evidence>
<reference evidence="7" key="1">
    <citation type="submission" date="2020-11" db="EMBL/GenBank/DDBJ databases">
        <authorList>
            <consortium name="DOE Joint Genome Institute"/>
            <person name="Ahrendt S."/>
            <person name="Riley R."/>
            <person name="Andreopoulos W."/>
            <person name="Labutti K."/>
            <person name="Pangilinan J."/>
            <person name="Ruiz-Duenas F.J."/>
            <person name="Barrasa J.M."/>
            <person name="Sanchez-Garcia M."/>
            <person name="Camarero S."/>
            <person name="Miyauchi S."/>
            <person name="Serrano A."/>
            <person name="Linde D."/>
            <person name="Babiker R."/>
            <person name="Drula E."/>
            <person name="Ayuso-Fernandez I."/>
            <person name="Pacheco R."/>
            <person name="Padilla G."/>
            <person name="Ferreira P."/>
            <person name="Barriuso J."/>
            <person name="Kellner H."/>
            <person name="Castanera R."/>
            <person name="Alfaro M."/>
            <person name="Ramirez L."/>
            <person name="Pisabarro A.G."/>
            <person name="Kuo A."/>
            <person name="Tritt A."/>
            <person name="Lipzen A."/>
            <person name="He G."/>
            <person name="Yan M."/>
            <person name="Ng V."/>
            <person name="Cullen D."/>
            <person name="Martin F."/>
            <person name="Rosso M.-N."/>
            <person name="Henrissat B."/>
            <person name="Hibbett D."/>
            <person name="Martinez A.T."/>
            <person name="Grigoriev I.V."/>
        </authorList>
    </citation>
    <scope>NUCLEOTIDE SEQUENCE</scope>
    <source>
        <strain evidence="7">AH 40177</strain>
    </source>
</reference>
<dbReference type="Gene3D" id="1.10.630.10">
    <property type="entry name" value="Cytochrome P450"/>
    <property type="match status" value="1"/>
</dbReference>
<keyword evidence="3 5" id="KW-0479">Metal-binding</keyword>
<feature type="binding site" description="axial binding residue" evidence="5">
    <location>
        <position position="419"/>
    </location>
    <ligand>
        <name>heme</name>
        <dbReference type="ChEBI" id="CHEBI:30413"/>
    </ligand>
    <ligandPart>
        <name>Fe</name>
        <dbReference type="ChEBI" id="CHEBI:18248"/>
    </ligandPart>
</feature>
<dbReference type="EMBL" id="JADNRY010000420">
    <property type="protein sequence ID" value="KAF9056856.1"/>
    <property type="molecule type" value="Genomic_DNA"/>
</dbReference>
<name>A0A9P5P7V9_9AGAR</name>
<comment type="caution">
    <text evidence="7">The sequence shown here is derived from an EMBL/GenBank/DDBJ whole genome shotgun (WGS) entry which is preliminary data.</text>
</comment>
<dbReference type="PANTHER" id="PTHR24305">
    <property type="entry name" value="CYTOCHROME P450"/>
    <property type="match status" value="1"/>
</dbReference>
<keyword evidence="5 6" id="KW-0349">Heme</keyword>
<organism evidence="7 8">
    <name type="scientific">Rhodocollybia butyracea</name>
    <dbReference type="NCBI Taxonomy" id="206335"/>
    <lineage>
        <taxon>Eukaryota</taxon>
        <taxon>Fungi</taxon>
        <taxon>Dikarya</taxon>
        <taxon>Basidiomycota</taxon>
        <taxon>Agaricomycotina</taxon>
        <taxon>Agaricomycetes</taxon>
        <taxon>Agaricomycetidae</taxon>
        <taxon>Agaricales</taxon>
        <taxon>Marasmiineae</taxon>
        <taxon>Omphalotaceae</taxon>
        <taxon>Rhodocollybia</taxon>
    </lineage>
</organism>
<keyword evidence="8" id="KW-1185">Reference proteome</keyword>
<accession>A0A9P5P7V9</accession>
<comment type="similarity">
    <text evidence="6">Belongs to the cytochrome P450 family.</text>
</comment>
<dbReference type="GO" id="GO:0020037">
    <property type="term" value="F:heme binding"/>
    <property type="evidence" value="ECO:0007669"/>
    <property type="project" value="InterPro"/>
</dbReference>